<gene>
    <name evidence="2" type="ORF">ATJ78_0639</name>
</gene>
<evidence type="ECO:0000313" key="3">
    <source>
        <dbReference type="Proteomes" id="UP000221369"/>
    </source>
</evidence>
<dbReference type="PIRSF" id="PIRSF036628">
    <property type="entry name" value="IolB"/>
    <property type="match status" value="1"/>
</dbReference>
<dbReference type="Pfam" id="PF04962">
    <property type="entry name" value="KduI"/>
    <property type="match status" value="1"/>
</dbReference>
<dbReference type="InterPro" id="IPR014710">
    <property type="entry name" value="RmlC-like_jellyroll"/>
</dbReference>
<dbReference type="InterPro" id="IPR024203">
    <property type="entry name" value="Deoxy-glucuronate_isom_IolB"/>
</dbReference>
<evidence type="ECO:0000256" key="1">
    <source>
        <dbReference type="ARBA" id="ARBA00023235"/>
    </source>
</evidence>
<sequence>MTQWFYRNGELARDGWQSVVDGELEGWQHTGLRIAELAAGESRDLSAGDVERLVIPLAGSFHVEYARDQLTDAVESDVAVLVGRRSVFDGPPDVLYLPAGTSATISGSGRVAVAEAPVSGEAAAQQHPVTYIPQADVPVELRGAGRSSRQVHNYGTPAALAASKFIVCEVITPAENWSSFPAHKHDTHVPGTESRLEEIYYFETAVSRGLDAPAEADPFGLFATYSSSAGDIDINAIVRTGDIALVPYGYHGPAAAAPGYDMYYLNVMAGPDAERVWNITDDPAHGWVRASWEGQEFDSRLPYREEEGQ</sequence>
<dbReference type="Gene3D" id="2.60.120.10">
    <property type="entry name" value="Jelly Rolls"/>
    <property type="match status" value="2"/>
</dbReference>
<dbReference type="NCBIfam" id="TIGR04378">
    <property type="entry name" value="myo_inos_iolB"/>
    <property type="match status" value="1"/>
</dbReference>
<reference evidence="2 3" key="1">
    <citation type="submission" date="2017-10" db="EMBL/GenBank/DDBJ databases">
        <title>Sequencing the genomes of 1000 actinobacteria strains.</title>
        <authorList>
            <person name="Klenk H.-P."/>
        </authorList>
    </citation>
    <scope>NUCLEOTIDE SEQUENCE [LARGE SCALE GENOMIC DNA]</scope>
    <source>
        <strain evidence="2 3">DSM 21798</strain>
    </source>
</reference>
<protein>
    <submittedName>
        <fullName evidence="2">5-deoxyglucuronate isomerase</fullName>
    </submittedName>
</protein>
<evidence type="ECO:0000313" key="2">
    <source>
        <dbReference type="EMBL" id="PFG29724.1"/>
    </source>
</evidence>
<accession>A0A2A9DT07</accession>
<dbReference type="PANTHER" id="PTHR39193:SF1">
    <property type="entry name" value="5-DEOXY-GLUCURONATE ISOMERASE"/>
    <property type="match status" value="1"/>
</dbReference>
<dbReference type="SUPFAM" id="SSF51182">
    <property type="entry name" value="RmlC-like cupins"/>
    <property type="match status" value="1"/>
</dbReference>
<proteinExistence type="predicted"/>
<comment type="caution">
    <text evidence="2">The sequence shown here is derived from an EMBL/GenBank/DDBJ whole genome shotgun (WGS) entry which is preliminary data.</text>
</comment>
<dbReference type="GO" id="GO:0008880">
    <property type="term" value="F:glucuronate isomerase activity"/>
    <property type="evidence" value="ECO:0007669"/>
    <property type="project" value="InterPro"/>
</dbReference>
<dbReference type="InterPro" id="IPR021120">
    <property type="entry name" value="KduI/IolB_isomerase"/>
</dbReference>
<keyword evidence="1 2" id="KW-0413">Isomerase</keyword>
<dbReference type="InterPro" id="IPR011051">
    <property type="entry name" value="RmlC_Cupin_sf"/>
</dbReference>
<dbReference type="AlphaFoldDB" id="A0A2A9DT07"/>
<name>A0A2A9DT07_9MICO</name>
<organism evidence="2 3">
    <name type="scientific">Paramicrobacterium agarici</name>
    <dbReference type="NCBI Taxonomy" id="630514"/>
    <lineage>
        <taxon>Bacteria</taxon>
        <taxon>Bacillati</taxon>
        <taxon>Actinomycetota</taxon>
        <taxon>Actinomycetes</taxon>
        <taxon>Micrococcales</taxon>
        <taxon>Microbacteriaceae</taxon>
        <taxon>Paramicrobacterium</taxon>
    </lineage>
</organism>
<dbReference type="RefSeq" id="WP_098406268.1">
    <property type="nucleotide sequence ID" value="NZ_PDJE01000001.1"/>
</dbReference>
<dbReference type="Proteomes" id="UP000221369">
    <property type="component" value="Unassembled WGS sequence"/>
</dbReference>
<dbReference type="GO" id="GO:0019310">
    <property type="term" value="P:inositol catabolic process"/>
    <property type="evidence" value="ECO:0007669"/>
    <property type="project" value="InterPro"/>
</dbReference>
<dbReference type="PANTHER" id="PTHR39193">
    <property type="entry name" value="5-DEOXY-GLUCURONATE ISOMERASE"/>
    <property type="match status" value="1"/>
</dbReference>
<keyword evidence="3" id="KW-1185">Reference proteome</keyword>
<dbReference type="EMBL" id="PDJE01000001">
    <property type="protein sequence ID" value="PFG29724.1"/>
    <property type="molecule type" value="Genomic_DNA"/>
</dbReference>